<name>A0ABR1WFT2_9PEZI</name>
<keyword evidence="1" id="KW-0378">Hydrolase</keyword>
<dbReference type="InterPro" id="IPR005152">
    <property type="entry name" value="Lipase_secreted"/>
</dbReference>
<dbReference type="EMBL" id="JAQQWN010000006">
    <property type="protein sequence ID" value="KAK8080958.1"/>
    <property type="molecule type" value="Genomic_DNA"/>
</dbReference>
<protein>
    <submittedName>
        <fullName evidence="1">Alpha/Beta hydrolase protein</fullName>
    </submittedName>
</protein>
<evidence type="ECO:0000313" key="2">
    <source>
        <dbReference type="Proteomes" id="UP001433268"/>
    </source>
</evidence>
<dbReference type="InterPro" id="IPR029058">
    <property type="entry name" value="AB_hydrolase_fold"/>
</dbReference>
<keyword evidence="2" id="KW-1185">Reference proteome</keyword>
<reference evidence="1 2" key="1">
    <citation type="submission" date="2023-01" db="EMBL/GenBank/DDBJ databases">
        <title>Analysis of 21 Apiospora genomes using comparative genomics revels a genus with tremendous synthesis potential of carbohydrate active enzymes and secondary metabolites.</title>
        <authorList>
            <person name="Sorensen T."/>
        </authorList>
    </citation>
    <scope>NUCLEOTIDE SEQUENCE [LARGE SCALE GENOMIC DNA]</scope>
    <source>
        <strain evidence="1 2">CBS 114990</strain>
    </source>
</reference>
<accession>A0ABR1WFT2</accession>
<sequence>MKLDPEAFKPSDYLTDDAMKLLPLIDQACLATGETVFCNLTTAQTYNNTNWLTSDAFTQDCLTHYNGAGLHALAAPMLVVQGKGDTPTYPDNYERDFDRACGAFPDSSTKLFLVPELGHDPAFRAATPYYWTWVKRPFAGTLPKAGCQKTVVKPVNDRFKRGLAG</sequence>
<evidence type="ECO:0000313" key="1">
    <source>
        <dbReference type="EMBL" id="KAK8080958.1"/>
    </source>
</evidence>
<dbReference type="RefSeq" id="XP_066668433.1">
    <property type="nucleotide sequence ID" value="XM_066813091.1"/>
</dbReference>
<organism evidence="1 2">
    <name type="scientific">Apiospora hydei</name>
    <dbReference type="NCBI Taxonomy" id="1337664"/>
    <lineage>
        <taxon>Eukaryota</taxon>
        <taxon>Fungi</taxon>
        <taxon>Dikarya</taxon>
        <taxon>Ascomycota</taxon>
        <taxon>Pezizomycotina</taxon>
        <taxon>Sordariomycetes</taxon>
        <taxon>Xylariomycetidae</taxon>
        <taxon>Amphisphaeriales</taxon>
        <taxon>Apiosporaceae</taxon>
        <taxon>Apiospora</taxon>
    </lineage>
</organism>
<dbReference type="SUPFAM" id="SSF53474">
    <property type="entry name" value="alpha/beta-Hydrolases"/>
    <property type="match status" value="1"/>
</dbReference>
<dbReference type="PANTHER" id="PTHR34853">
    <property type="match status" value="1"/>
</dbReference>
<dbReference type="GeneID" id="92046151"/>
<dbReference type="GO" id="GO:0016787">
    <property type="term" value="F:hydrolase activity"/>
    <property type="evidence" value="ECO:0007669"/>
    <property type="project" value="UniProtKB-KW"/>
</dbReference>
<gene>
    <name evidence="1" type="ORF">PG997_008776</name>
</gene>
<dbReference type="PANTHER" id="PTHR34853:SF1">
    <property type="entry name" value="LIPASE 5"/>
    <property type="match status" value="1"/>
</dbReference>
<dbReference type="Gene3D" id="3.40.50.1820">
    <property type="entry name" value="alpha/beta hydrolase"/>
    <property type="match status" value="1"/>
</dbReference>
<dbReference type="Proteomes" id="UP001433268">
    <property type="component" value="Unassembled WGS sequence"/>
</dbReference>
<comment type="caution">
    <text evidence="1">The sequence shown here is derived from an EMBL/GenBank/DDBJ whole genome shotgun (WGS) entry which is preliminary data.</text>
</comment>
<proteinExistence type="predicted"/>